<dbReference type="EMBL" id="BMMD01000002">
    <property type="protein sequence ID" value="GGJ70182.1"/>
    <property type="molecule type" value="Genomic_DNA"/>
</dbReference>
<dbReference type="InterPro" id="IPR050206">
    <property type="entry name" value="FtsK/SpoIIIE/SftA"/>
</dbReference>
<accession>A0A917PBX0</accession>
<gene>
    <name evidence="7" type="ORF">GCM10011372_05070</name>
</gene>
<dbReference type="CDD" id="cd01127">
    <property type="entry name" value="TrwB_TraG_TraD_VirD4"/>
    <property type="match status" value="1"/>
</dbReference>
<evidence type="ECO:0000313" key="8">
    <source>
        <dbReference type="Proteomes" id="UP000636956"/>
    </source>
</evidence>
<dbReference type="InterPro" id="IPR003593">
    <property type="entry name" value="AAA+_ATPase"/>
</dbReference>
<dbReference type="GO" id="GO:0016887">
    <property type="term" value="F:ATP hydrolysis activity"/>
    <property type="evidence" value="ECO:0007669"/>
    <property type="project" value="InterPro"/>
</dbReference>
<dbReference type="InterPro" id="IPR002543">
    <property type="entry name" value="FtsK_dom"/>
</dbReference>
<evidence type="ECO:0000256" key="3">
    <source>
        <dbReference type="PROSITE-ProRule" id="PRU00289"/>
    </source>
</evidence>
<reference evidence="7" key="1">
    <citation type="journal article" date="2014" name="Int. J. Syst. Evol. Microbiol.">
        <title>Complete genome sequence of Corynebacterium casei LMG S-19264T (=DSM 44701T), isolated from a smear-ripened cheese.</title>
        <authorList>
            <consortium name="US DOE Joint Genome Institute (JGI-PGF)"/>
            <person name="Walter F."/>
            <person name="Albersmeier A."/>
            <person name="Kalinowski J."/>
            <person name="Ruckert C."/>
        </authorList>
    </citation>
    <scope>NUCLEOTIDE SEQUENCE</scope>
    <source>
        <strain evidence="7">CGMCC 1.8984</strain>
    </source>
</reference>
<protein>
    <recommendedName>
        <fullName evidence="6">FtsK domain-containing protein</fullName>
    </recommendedName>
</protein>
<keyword evidence="5" id="KW-1133">Transmembrane helix</keyword>
<dbReference type="PROSITE" id="PS50901">
    <property type="entry name" value="FTSK"/>
    <property type="match status" value="1"/>
</dbReference>
<evidence type="ECO:0000256" key="5">
    <source>
        <dbReference type="SAM" id="Phobius"/>
    </source>
</evidence>
<reference evidence="7" key="2">
    <citation type="submission" date="2020-09" db="EMBL/GenBank/DDBJ databases">
        <authorList>
            <person name="Sun Q."/>
            <person name="Zhou Y."/>
        </authorList>
    </citation>
    <scope>NUCLEOTIDE SEQUENCE</scope>
    <source>
        <strain evidence="7">CGMCC 1.8984</strain>
    </source>
</reference>
<dbReference type="GO" id="GO:0005524">
    <property type="term" value="F:ATP binding"/>
    <property type="evidence" value="ECO:0007669"/>
    <property type="project" value="UniProtKB-UniRule"/>
</dbReference>
<dbReference type="SMART" id="SM00382">
    <property type="entry name" value="AAA"/>
    <property type="match status" value="2"/>
</dbReference>
<dbReference type="InterPro" id="IPR027417">
    <property type="entry name" value="P-loop_NTPase"/>
</dbReference>
<keyword evidence="5" id="KW-0812">Transmembrane</keyword>
<dbReference type="Gene3D" id="3.40.50.300">
    <property type="entry name" value="P-loop containing nucleotide triphosphate hydrolases"/>
    <property type="match status" value="2"/>
</dbReference>
<evidence type="ECO:0000256" key="4">
    <source>
        <dbReference type="SAM" id="MobiDB-lite"/>
    </source>
</evidence>
<dbReference type="GO" id="GO:0003677">
    <property type="term" value="F:DNA binding"/>
    <property type="evidence" value="ECO:0007669"/>
    <property type="project" value="InterPro"/>
</dbReference>
<keyword evidence="2 3" id="KW-0067">ATP-binding</keyword>
<dbReference type="Pfam" id="PF00004">
    <property type="entry name" value="AAA"/>
    <property type="match status" value="1"/>
</dbReference>
<organism evidence="7 8">
    <name type="scientific">Agromyces bauzanensis</name>
    <dbReference type="NCBI Taxonomy" id="1308924"/>
    <lineage>
        <taxon>Bacteria</taxon>
        <taxon>Bacillati</taxon>
        <taxon>Actinomycetota</taxon>
        <taxon>Actinomycetes</taxon>
        <taxon>Micrococcales</taxon>
        <taxon>Microbacteriaceae</taxon>
        <taxon>Agromyces</taxon>
    </lineage>
</organism>
<dbReference type="RefSeq" id="WP_188741874.1">
    <property type="nucleotide sequence ID" value="NZ_BAABFW010000003.1"/>
</dbReference>
<sequence>MDRPDHDPAEPTGPPIVLPPHPPEPAAAGFPLLATVAPVAGALVLWVVTGSAISLAFAALGPLVAVASVLDGRRQARRARSRAAAERAVRLEEVRAEVAERHAEERVAAWRRMPSARRLAEASAPDWRATTPGAVVVGRGGVASGLRVDGTAIDAADRELVAFAGRLEDAPVQAPAGLGLGIVGPPPLARAAARGMLLQLAHRCRPDVVGLELPEGEEWSWARQLPHHGSGGDRVIRVVDNAGSPVADRSSPRRTGGAVALGAAGAAVAVAEEAASLPPGLATVVHVAGPGAATVDRRGFGGARNAVVPELVGMVEASGWADRMRAAAVREGYAVVAALPTEVDFDGLVQPAGVFGSRAGLLVHVGVHAGGPLELDLVAGGPHAIVAGTTGSGKSEFLLAWLAALAATHPPDRVAFLLVDFKGGAAFEPLHGLPHVTGIVTDLDELEAERAVLSLRAELRRRESVLRAEQARDVVELGPDADLARLVIVIDEFQAMVERFPDLGAVIADIAARGRSLGVHLVLASQRPNGVVREQVTSNCSIRVSLRVMQRGDSHAVVGTEAAASIRPDTPGRGIVDVGDGVPVAFQSARVGAGALARLRARYAGVAPARRPWLDPLSANLQPGELDLAAASARLEPGSLAIGLVDVPDRQRYDVLAWTPAVDGHLLVLGAPGSGRTTALAAVARAAERRDPASLVRLDGPRSRRWDTLQAVLGRVERSEPGTRLLLIVDDLDTGFREWPDEHRHAAIAALEVVLRDGRQAGVHVAAAASLAHRLGAGIREAFGRQLFLRHPSRADLVHAGGTGELWRAHEPPGSGQWDAHRAQVVHAPPLPAERLPDPEPLDIDEGLYAVVSAAPRADLSTLREAGLDAQLLEPIGHPAVRAVTAGDGVGPTGARVVVGDADAWAANWSLAAAVREEATVVVHGGPREHRVFQAGPGLPPLLDDSATQCVVTGPAAGPLRAGWPPRARRN</sequence>
<keyword evidence="8" id="KW-1185">Reference proteome</keyword>
<dbReference type="Proteomes" id="UP000636956">
    <property type="component" value="Unassembled WGS sequence"/>
</dbReference>
<dbReference type="InterPro" id="IPR003959">
    <property type="entry name" value="ATPase_AAA_core"/>
</dbReference>
<dbReference type="AlphaFoldDB" id="A0A917PBX0"/>
<dbReference type="Pfam" id="PF01580">
    <property type="entry name" value="FtsK_SpoIIIE"/>
    <property type="match status" value="1"/>
</dbReference>
<evidence type="ECO:0000313" key="7">
    <source>
        <dbReference type="EMBL" id="GGJ70182.1"/>
    </source>
</evidence>
<evidence type="ECO:0000256" key="2">
    <source>
        <dbReference type="ARBA" id="ARBA00022840"/>
    </source>
</evidence>
<name>A0A917PBX0_9MICO</name>
<keyword evidence="5" id="KW-0472">Membrane</keyword>
<dbReference type="SUPFAM" id="SSF52540">
    <property type="entry name" value="P-loop containing nucleoside triphosphate hydrolases"/>
    <property type="match status" value="2"/>
</dbReference>
<evidence type="ECO:0000256" key="1">
    <source>
        <dbReference type="ARBA" id="ARBA00022741"/>
    </source>
</evidence>
<proteinExistence type="predicted"/>
<feature type="compositionally biased region" description="Pro residues" evidence="4">
    <location>
        <begin position="11"/>
        <end position="23"/>
    </location>
</feature>
<feature type="transmembrane region" description="Helical" evidence="5">
    <location>
        <begin position="43"/>
        <end position="70"/>
    </location>
</feature>
<evidence type="ECO:0000259" key="6">
    <source>
        <dbReference type="PROSITE" id="PS50901"/>
    </source>
</evidence>
<feature type="domain" description="FtsK" evidence="6">
    <location>
        <begin position="370"/>
        <end position="555"/>
    </location>
</feature>
<keyword evidence="1 3" id="KW-0547">Nucleotide-binding</keyword>
<feature type="region of interest" description="Disordered" evidence="4">
    <location>
        <begin position="1"/>
        <end position="23"/>
    </location>
</feature>
<feature type="binding site" evidence="3">
    <location>
        <begin position="388"/>
        <end position="395"/>
    </location>
    <ligand>
        <name>ATP</name>
        <dbReference type="ChEBI" id="CHEBI:30616"/>
    </ligand>
</feature>
<comment type="caution">
    <text evidence="7">The sequence shown here is derived from an EMBL/GenBank/DDBJ whole genome shotgun (WGS) entry which is preliminary data.</text>
</comment>
<dbReference type="PANTHER" id="PTHR22683:SF1">
    <property type="entry name" value="TYPE VII SECRETION SYSTEM PROTEIN ESSC"/>
    <property type="match status" value="1"/>
</dbReference>
<dbReference type="PANTHER" id="PTHR22683">
    <property type="entry name" value="SPORULATION PROTEIN RELATED"/>
    <property type="match status" value="1"/>
</dbReference>